<name>A0A0D0BTB4_9AGAM</name>
<accession>A0A0D0BTB4</accession>
<proteinExistence type="predicted"/>
<reference evidence="2" key="2">
    <citation type="submission" date="2015-01" db="EMBL/GenBank/DDBJ databases">
        <title>Evolutionary Origins and Diversification of the Mycorrhizal Mutualists.</title>
        <authorList>
            <consortium name="DOE Joint Genome Institute"/>
            <consortium name="Mycorrhizal Genomics Consortium"/>
            <person name="Kohler A."/>
            <person name="Kuo A."/>
            <person name="Nagy L.G."/>
            <person name="Floudas D."/>
            <person name="Copeland A."/>
            <person name="Barry K.W."/>
            <person name="Cichocki N."/>
            <person name="Veneault-Fourrey C."/>
            <person name="LaButti K."/>
            <person name="Lindquist E.A."/>
            <person name="Lipzen A."/>
            <person name="Lundell T."/>
            <person name="Morin E."/>
            <person name="Murat C."/>
            <person name="Riley R."/>
            <person name="Ohm R."/>
            <person name="Sun H."/>
            <person name="Tunlid A."/>
            <person name="Henrissat B."/>
            <person name="Grigoriev I.V."/>
            <person name="Hibbett D.S."/>
            <person name="Martin F."/>
        </authorList>
    </citation>
    <scope>NUCLEOTIDE SEQUENCE [LARGE SCALE GENOMIC DNA]</scope>
    <source>
        <strain evidence="2">Ve08.2h10</strain>
    </source>
</reference>
<evidence type="ECO:0000313" key="2">
    <source>
        <dbReference type="Proteomes" id="UP000054538"/>
    </source>
</evidence>
<gene>
    <name evidence="1" type="ORF">PAXRUDRAFT_174955</name>
</gene>
<dbReference type="HOGENOM" id="CLU_1855919_0_0_1"/>
<sequence length="138" mass="15428">MQVNGILLTWNLTCTSEVINRTNWNSLTRYVVSQKLLFISFSTLSPTNSPQYCPDSLQLPFSPPSPLWLPSANINIVYKCRPCPDIDLDELECSVIFQPMSDTLSFVQALRNASTTDPVTTLSDEALDTSGNIHFHCD</sequence>
<protein>
    <submittedName>
        <fullName evidence="1">Uncharacterized protein</fullName>
    </submittedName>
</protein>
<dbReference type="EMBL" id="KN828649">
    <property type="protein sequence ID" value="KIK74677.1"/>
    <property type="molecule type" value="Genomic_DNA"/>
</dbReference>
<evidence type="ECO:0000313" key="1">
    <source>
        <dbReference type="EMBL" id="KIK74677.1"/>
    </source>
</evidence>
<dbReference type="InParanoid" id="A0A0D0BTB4"/>
<dbReference type="Proteomes" id="UP000054538">
    <property type="component" value="Unassembled WGS sequence"/>
</dbReference>
<keyword evidence="2" id="KW-1185">Reference proteome</keyword>
<organism evidence="1 2">
    <name type="scientific">Paxillus rubicundulus Ve08.2h10</name>
    <dbReference type="NCBI Taxonomy" id="930991"/>
    <lineage>
        <taxon>Eukaryota</taxon>
        <taxon>Fungi</taxon>
        <taxon>Dikarya</taxon>
        <taxon>Basidiomycota</taxon>
        <taxon>Agaricomycotina</taxon>
        <taxon>Agaricomycetes</taxon>
        <taxon>Agaricomycetidae</taxon>
        <taxon>Boletales</taxon>
        <taxon>Paxilineae</taxon>
        <taxon>Paxillaceae</taxon>
        <taxon>Paxillus</taxon>
    </lineage>
</organism>
<reference evidence="1 2" key="1">
    <citation type="submission" date="2014-04" db="EMBL/GenBank/DDBJ databases">
        <authorList>
            <consortium name="DOE Joint Genome Institute"/>
            <person name="Kuo A."/>
            <person name="Kohler A."/>
            <person name="Jargeat P."/>
            <person name="Nagy L.G."/>
            <person name="Floudas D."/>
            <person name="Copeland A."/>
            <person name="Barry K.W."/>
            <person name="Cichocki N."/>
            <person name="Veneault-Fourrey C."/>
            <person name="LaButti K."/>
            <person name="Lindquist E.A."/>
            <person name="Lipzen A."/>
            <person name="Lundell T."/>
            <person name="Morin E."/>
            <person name="Murat C."/>
            <person name="Sun H."/>
            <person name="Tunlid A."/>
            <person name="Henrissat B."/>
            <person name="Grigoriev I.V."/>
            <person name="Hibbett D.S."/>
            <person name="Martin F."/>
            <person name="Nordberg H.P."/>
            <person name="Cantor M.N."/>
            <person name="Hua S.X."/>
        </authorList>
    </citation>
    <scope>NUCLEOTIDE SEQUENCE [LARGE SCALE GENOMIC DNA]</scope>
    <source>
        <strain evidence="1 2">Ve08.2h10</strain>
    </source>
</reference>
<dbReference type="AlphaFoldDB" id="A0A0D0BTB4"/>